<sequence>QVVKAEFPDIIKEQTNDSQIAQIIKQILDPTTTPSDEVFVKFAIHDDILYKVNHESSVPLLTLYVPKSLRQQALKSVHNDPQAGHFGFHKTWQRLRSHHGSQFEFQEFKDFCTSLNIELKFASPYSPNVNGLITTPSKRTLAKLLHDHGGDLEAQLHPAVFAHNTSSHSVTKHSPFFLVHGREARLSCDNTFPTFPILGTPECPITRSKAAEVANSSSKDNTIKFQAHQSQKYNDTHPTTLFSSRPRFTRPIRIHPGKVQKFEPKWRGPYKILRQLGPITYEIQDLRPYRRQQDKIFAANARLLKKYIPPDSSFSLPSQPSPEPNSNSYNPYLSLPEKPIPKFYNYLPSPS</sequence>
<dbReference type="GO" id="GO:0003964">
    <property type="term" value="F:RNA-directed DNA polymerase activity"/>
    <property type="evidence" value="ECO:0007669"/>
    <property type="project" value="UniProtKB-EC"/>
</dbReference>
<feature type="domain" description="Integrase p58-like C-terminal" evidence="4">
    <location>
        <begin position="268"/>
        <end position="291"/>
    </location>
</feature>
<dbReference type="InterPro" id="IPR012337">
    <property type="entry name" value="RNaseH-like_sf"/>
</dbReference>
<dbReference type="EMBL" id="LJIJ01004241">
    <property type="protein sequence ID" value="ODM88016.1"/>
    <property type="molecule type" value="Genomic_DNA"/>
</dbReference>
<dbReference type="AlphaFoldDB" id="A0A1D2M4W8"/>
<dbReference type="GO" id="GO:0003676">
    <property type="term" value="F:nucleic acid binding"/>
    <property type="evidence" value="ECO:0007669"/>
    <property type="project" value="InterPro"/>
</dbReference>
<reference evidence="5 6" key="1">
    <citation type="journal article" date="2016" name="Genome Biol. Evol.">
        <title>Gene Family Evolution Reflects Adaptation to Soil Environmental Stressors in the Genome of the Collembolan Orchesella cincta.</title>
        <authorList>
            <person name="Faddeeva-Vakhrusheva A."/>
            <person name="Derks M.F."/>
            <person name="Anvar S.Y."/>
            <person name="Agamennone V."/>
            <person name="Suring W."/>
            <person name="Smit S."/>
            <person name="van Straalen N.M."/>
            <person name="Roelofs D."/>
        </authorList>
    </citation>
    <scope>NUCLEOTIDE SEQUENCE [LARGE SCALE GENOMIC DNA]</scope>
    <source>
        <tissue evidence="5">Mixed pool</tissue>
    </source>
</reference>
<dbReference type="PANTHER" id="PTHR37984:SF5">
    <property type="entry name" value="PROTEIN NYNRIN-LIKE"/>
    <property type="match status" value="1"/>
</dbReference>
<feature type="non-terminal residue" evidence="5">
    <location>
        <position position="1"/>
    </location>
</feature>
<dbReference type="Pfam" id="PF22938">
    <property type="entry name" value="Integrase_p58_C"/>
    <property type="match status" value="1"/>
</dbReference>
<evidence type="ECO:0000313" key="5">
    <source>
        <dbReference type="EMBL" id="ODM88016.1"/>
    </source>
</evidence>
<proteinExistence type="predicted"/>
<evidence type="ECO:0000259" key="4">
    <source>
        <dbReference type="Pfam" id="PF22938"/>
    </source>
</evidence>
<dbReference type="Pfam" id="PF17921">
    <property type="entry name" value="Integrase_H2C2"/>
    <property type="match status" value="1"/>
</dbReference>
<dbReference type="STRING" id="48709.A0A1D2M4W8"/>
<feature type="region of interest" description="Disordered" evidence="2">
    <location>
        <begin position="313"/>
        <end position="351"/>
    </location>
</feature>
<dbReference type="EC" id="2.7.7.49" evidence="1"/>
<dbReference type="SUPFAM" id="SSF53098">
    <property type="entry name" value="Ribonuclease H-like"/>
    <property type="match status" value="1"/>
</dbReference>
<organism evidence="5 6">
    <name type="scientific">Orchesella cincta</name>
    <name type="common">Springtail</name>
    <name type="synonym">Podura cincta</name>
    <dbReference type="NCBI Taxonomy" id="48709"/>
    <lineage>
        <taxon>Eukaryota</taxon>
        <taxon>Metazoa</taxon>
        <taxon>Ecdysozoa</taxon>
        <taxon>Arthropoda</taxon>
        <taxon>Hexapoda</taxon>
        <taxon>Collembola</taxon>
        <taxon>Entomobryomorpha</taxon>
        <taxon>Entomobryoidea</taxon>
        <taxon>Orchesellidae</taxon>
        <taxon>Orchesellinae</taxon>
        <taxon>Orchesella</taxon>
    </lineage>
</organism>
<dbReference type="Gene3D" id="3.30.420.10">
    <property type="entry name" value="Ribonuclease H-like superfamily/Ribonuclease H"/>
    <property type="match status" value="1"/>
</dbReference>
<dbReference type="OrthoDB" id="116216at2759"/>
<feature type="domain" description="Integrase zinc-binding" evidence="3">
    <location>
        <begin position="65"/>
        <end position="98"/>
    </location>
</feature>
<dbReference type="InterPro" id="IPR054465">
    <property type="entry name" value="Integrase_p58-like_C"/>
</dbReference>
<comment type="caution">
    <text evidence="5">The sequence shown here is derived from an EMBL/GenBank/DDBJ whole genome shotgun (WGS) entry which is preliminary data.</text>
</comment>
<dbReference type="PANTHER" id="PTHR37984">
    <property type="entry name" value="PROTEIN CBG26694"/>
    <property type="match status" value="1"/>
</dbReference>
<keyword evidence="6" id="KW-1185">Reference proteome</keyword>
<evidence type="ECO:0000259" key="3">
    <source>
        <dbReference type="Pfam" id="PF17921"/>
    </source>
</evidence>
<evidence type="ECO:0000256" key="2">
    <source>
        <dbReference type="SAM" id="MobiDB-lite"/>
    </source>
</evidence>
<dbReference type="InterPro" id="IPR041588">
    <property type="entry name" value="Integrase_H2C2"/>
</dbReference>
<accession>A0A1D2M4W8</accession>
<protein>
    <recommendedName>
        <fullName evidence="1">RNA-directed DNA polymerase</fullName>
        <ecNumber evidence="1">2.7.7.49</ecNumber>
    </recommendedName>
</protein>
<name>A0A1D2M4W8_ORCCI</name>
<evidence type="ECO:0000256" key="1">
    <source>
        <dbReference type="ARBA" id="ARBA00012493"/>
    </source>
</evidence>
<evidence type="ECO:0000313" key="6">
    <source>
        <dbReference type="Proteomes" id="UP000094527"/>
    </source>
</evidence>
<dbReference type="Proteomes" id="UP000094527">
    <property type="component" value="Unassembled WGS sequence"/>
</dbReference>
<dbReference type="InterPro" id="IPR036397">
    <property type="entry name" value="RNaseH_sf"/>
</dbReference>
<dbReference type="InterPro" id="IPR050951">
    <property type="entry name" value="Retrovirus_Pol_polyprotein"/>
</dbReference>
<feature type="compositionally biased region" description="Low complexity" evidence="2">
    <location>
        <begin position="324"/>
        <end position="336"/>
    </location>
</feature>
<feature type="non-terminal residue" evidence="5">
    <location>
        <position position="351"/>
    </location>
</feature>
<gene>
    <name evidence="5" type="ORF">Ocin01_18666</name>
</gene>